<keyword evidence="3" id="KW-1185">Reference proteome</keyword>
<dbReference type="Proteomes" id="UP000575898">
    <property type="component" value="Unassembled WGS sequence"/>
</dbReference>
<evidence type="ECO:0000313" key="3">
    <source>
        <dbReference type="Proteomes" id="UP000575898"/>
    </source>
</evidence>
<accession>A0A840MTL6</accession>
<reference evidence="2 3" key="1">
    <citation type="submission" date="2020-08" db="EMBL/GenBank/DDBJ databases">
        <title>Genomic Encyclopedia of Type Strains, Phase IV (KMG-IV): sequencing the most valuable type-strain genomes for metagenomic binning, comparative biology and taxonomic classification.</title>
        <authorList>
            <person name="Goeker M."/>
        </authorList>
    </citation>
    <scope>NUCLEOTIDE SEQUENCE [LARGE SCALE GENOMIC DNA]</scope>
    <source>
        <strain evidence="2 3">DSM 27165</strain>
    </source>
</reference>
<gene>
    <name evidence="2" type="ORF">HNQ59_003898</name>
</gene>
<comment type="caution">
    <text evidence="2">The sequence shown here is derived from an EMBL/GenBank/DDBJ whole genome shotgun (WGS) entry which is preliminary data.</text>
</comment>
<dbReference type="InterPro" id="IPR002934">
    <property type="entry name" value="Polymerase_NTP_transf_dom"/>
</dbReference>
<dbReference type="AlphaFoldDB" id="A0A840MTL6"/>
<evidence type="ECO:0000259" key="1">
    <source>
        <dbReference type="Pfam" id="PF01909"/>
    </source>
</evidence>
<evidence type="ECO:0000313" key="2">
    <source>
        <dbReference type="EMBL" id="MBB5020577.1"/>
    </source>
</evidence>
<sequence>MNCKRNSQLISEVDGKLGRDYDLTGLIQGNPEQIAKKSENPFNSWGNRFSLDKDLAEAMLIQNGWLSEQEKQNLTGWEARTQWLDQAAGKPLSIQERASVLVMLGSELGPGAKDLGVEVTKALGQAIGQVKDKVAGAGTPPPKVVVGGGLEGKSEQINASSLANSVAVGEKDSVVKFGSPRPGLVIPQGIIPSLFDKVSARIRGVASEKGLGDDIFVMGSRAGGTAKAGSDLDIGIRVSPEKFDELISTFFKNSQNAKAKTRDVSIRDGRIQTGESGLRGLRNEIASDLDMPKDKIQISIIRSGGVFDNGPQTKLSYDFEFGGN</sequence>
<name>A0A840MTL6_9PROT</name>
<feature type="domain" description="Polymerase nucleotidyl transferase" evidence="1">
    <location>
        <begin position="201"/>
        <end position="251"/>
    </location>
</feature>
<organism evidence="2 3">
    <name type="scientific">Chitinivorax tropicus</name>
    <dbReference type="NCBI Taxonomy" id="714531"/>
    <lineage>
        <taxon>Bacteria</taxon>
        <taxon>Pseudomonadati</taxon>
        <taxon>Pseudomonadota</taxon>
        <taxon>Betaproteobacteria</taxon>
        <taxon>Chitinivorax</taxon>
    </lineage>
</organism>
<dbReference type="InterPro" id="IPR043519">
    <property type="entry name" value="NT_sf"/>
</dbReference>
<dbReference type="EMBL" id="JACHHY010000047">
    <property type="protein sequence ID" value="MBB5020577.1"/>
    <property type="molecule type" value="Genomic_DNA"/>
</dbReference>
<dbReference type="SUPFAM" id="SSF81301">
    <property type="entry name" value="Nucleotidyltransferase"/>
    <property type="match status" value="1"/>
</dbReference>
<dbReference type="GO" id="GO:0016779">
    <property type="term" value="F:nucleotidyltransferase activity"/>
    <property type="evidence" value="ECO:0007669"/>
    <property type="project" value="InterPro"/>
</dbReference>
<protein>
    <recommendedName>
        <fullName evidence="1">Polymerase nucleotidyl transferase domain-containing protein</fullName>
    </recommendedName>
</protein>
<dbReference type="Pfam" id="PF01909">
    <property type="entry name" value="NTP_transf_2"/>
    <property type="match status" value="1"/>
</dbReference>
<proteinExistence type="predicted"/>